<dbReference type="Proteomes" id="UP000237438">
    <property type="component" value="Unassembled WGS sequence"/>
</dbReference>
<proteinExistence type="predicted"/>
<feature type="compositionally biased region" description="Polar residues" evidence="1">
    <location>
        <begin position="438"/>
        <end position="448"/>
    </location>
</feature>
<dbReference type="OrthoDB" id="5152453at2759"/>
<feature type="region of interest" description="Disordered" evidence="1">
    <location>
        <begin position="200"/>
        <end position="225"/>
    </location>
</feature>
<feature type="region of interest" description="Disordered" evidence="1">
    <location>
        <begin position="59"/>
        <end position="94"/>
    </location>
</feature>
<reference evidence="2 3" key="1">
    <citation type="submission" date="2017-10" db="EMBL/GenBank/DDBJ databases">
        <title>Development of genomic resources for the powdery mildew, Erysiphe pulchra.</title>
        <authorList>
            <person name="Wadl P.A."/>
            <person name="Mack B.M."/>
            <person name="Moore G."/>
            <person name="Beltz S.B."/>
        </authorList>
    </citation>
    <scope>NUCLEOTIDE SEQUENCE [LARGE SCALE GENOMIC DNA]</scope>
    <source>
        <strain evidence="2">Cflorida</strain>
    </source>
</reference>
<name>A0A2S4PW40_9PEZI</name>
<gene>
    <name evidence="2" type="ORF">EPUL_003611</name>
</gene>
<evidence type="ECO:0000256" key="1">
    <source>
        <dbReference type="SAM" id="MobiDB-lite"/>
    </source>
</evidence>
<sequence>MAPPNTRHGPPLDPPDTGNRISKKKTTSNKTINLSKPSRSTISIETLRKTGVIDKALGATHISDSDTPPTSDIQMDDPFTNSTETPSTSSANKNVRLVSIDLDYPDHEGNLSDCELPYDDPPHQPGKIEEAPLSTSEAASQRILAAQTLFGSIANVLDLQCKSNNKHMHANDIRALNDLCEEFRAVAKRHFEAYVKGTSPCAKNKEDTMPTQNNSHRKDNTPSSYAQAASQNTHLPHRASTTIFDRNRVESRNVLSDDRLFLRLPEDDQLRNLSGYALQSLLKSKLGPDGHLLANALPTKTGFALCPTKGNSEILAVKLSGINTQNGKPTQRASPWKSYHITKVPRRYGTANDNLNISLEPVKNSAMSDAIAAATHHEPGEQKEEKNEYRRVIHRAKESFFKDKIDKAVTSKNIFGIVKWHKSRGTYRSSPLIDPRSSENPPATSPTGKSKALIRNLLTNHSEIGDIPIDAPAVPCRSLPFPSIKIEDIRYSILNAGNTAPGPDEISTTAAIDISPKPIRVDLSSPRSYRSIALLAVLGKGLERLLAKRIAWLAIRNKVIARQQLGALPNRSAVDVNGAIRKAMANTSVLLTVLQSLNIDLQADILLQYKRSVYATLMRSIHTKYSLRIK</sequence>
<evidence type="ECO:0000313" key="3">
    <source>
        <dbReference type="Proteomes" id="UP000237438"/>
    </source>
</evidence>
<evidence type="ECO:0000313" key="2">
    <source>
        <dbReference type="EMBL" id="POS86259.1"/>
    </source>
</evidence>
<dbReference type="STRING" id="225359.A0A2S4PW40"/>
<feature type="compositionally biased region" description="Polar residues" evidence="1">
    <location>
        <begin position="65"/>
        <end position="93"/>
    </location>
</feature>
<dbReference type="AlphaFoldDB" id="A0A2S4PW40"/>
<protein>
    <submittedName>
        <fullName evidence="2">Uncharacterized protein</fullName>
    </submittedName>
</protein>
<feature type="region of interest" description="Disordered" evidence="1">
    <location>
        <begin position="427"/>
        <end position="450"/>
    </location>
</feature>
<dbReference type="EMBL" id="PEDP01000368">
    <property type="protein sequence ID" value="POS86259.1"/>
    <property type="molecule type" value="Genomic_DNA"/>
</dbReference>
<feature type="region of interest" description="Disordered" evidence="1">
    <location>
        <begin position="1"/>
        <end position="40"/>
    </location>
</feature>
<comment type="caution">
    <text evidence="2">The sequence shown here is derived from an EMBL/GenBank/DDBJ whole genome shotgun (WGS) entry which is preliminary data.</text>
</comment>
<dbReference type="PANTHER" id="PTHR33481:SF1">
    <property type="entry name" value="ENDONUCLEASE_EXONUCLEASE_PHOSPHATASE DOMAIN-CONTAINING PROTEIN-RELATED"/>
    <property type="match status" value="1"/>
</dbReference>
<organism evidence="2 3">
    <name type="scientific">Erysiphe pulchra</name>
    <dbReference type="NCBI Taxonomy" id="225359"/>
    <lineage>
        <taxon>Eukaryota</taxon>
        <taxon>Fungi</taxon>
        <taxon>Dikarya</taxon>
        <taxon>Ascomycota</taxon>
        <taxon>Pezizomycotina</taxon>
        <taxon>Leotiomycetes</taxon>
        <taxon>Erysiphales</taxon>
        <taxon>Erysiphaceae</taxon>
        <taxon>Erysiphe</taxon>
    </lineage>
</organism>
<accession>A0A2S4PW40</accession>
<dbReference type="PANTHER" id="PTHR33481">
    <property type="entry name" value="REVERSE TRANSCRIPTASE"/>
    <property type="match status" value="1"/>
</dbReference>
<keyword evidence="3" id="KW-1185">Reference proteome</keyword>